<dbReference type="Proteomes" id="UP000515976">
    <property type="component" value="Chromosome"/>
</dbReference>
<dbReference type="PANTHER" id="PTHR21174">
    <property type="match status" value="1"/>
</dbReference>
<proteinExistence type="predicted"/>
<reference evidence="1 2" key="1">
    <citation type="submission" date="2020-08" db="EMBL/GenBank/DDBJ databases">
        <title>Genome sequence of Phycicoccus endophyticus JCM 31784T.</title>
        <authorList>
            <person name="Hyun D.-W."/>
            <person name="Bae J.-W."/>
        </authorList>
    </citation>
    <scope>NUCLEOTIDE SEQUENCE [LARGE SCALE GENOMIC DNA]</scope>
    <source>
        <strain evidence="1 2">JCM 31784</strain>
    </source>
</reference>
<keyword evidence="2" id="KW-1185">Reference proteome</keyword>
<gene>
    <name evidence="1" type="ORF">H9L10_00755</name>
</gene>
<dbReference type="PIRSF" id="PIRSF035170">
    <property type="entry name" value="HD_phosphohydro"/>
    <property type="match status" value="1"/>
</dbReference>
<dbReference type="PANTHER" id="PTHR21174:SF0">
    <property type="entry name" value="HD PHOSPHOHYDROLASE FAMILY PROTEIN-RELATED"/>
    <property type="match status" value="1"/>
</dbReference>
<dbReference type="AlphaFoldDB" id="A0A7G9R257"/>
<dbReference type="KEGG" id="pei:H9L10_00755"/>
<dbReference type="InterPro" id="IPR009218">
    <property type="entry name" value="HD_phosphohydro"/>
</dbReference>
<evidence type="ECO:0000313" key="1">
    <source>
        <dbReference type="EMBL" id="QNN49682.1"/>
    </source>
</evidence>
<dbReference type="GO" id="GO:0016787">
    <property type="term" value="F:hydrolase activity"/>
    <property type="evidence" value="ECO:0007669"/>
    <property type="project" value="UniProtKB-KW"/>
</dbReference>
<dbReference type="Gene3D" id="1.10.3210.10">
    <property type="entry name" value="Hypothetical protein af1432"/>
    <property type="match status" value="1"/>
</dbReference>
<dbReference type="SUPFAM" id="SSF109604">
    <property type="entry name" value="HD-domain/PDEase-like"/>
    <property type="match status" value="1"/>
</dbReference>
<keyword evidence="1" id="KW-0378">Hydrolase</keyword>
<evidence type="ECO:0000313" key="2">
    <source>
        <dbReference type="Proteomes" id="UP000515976"/>
    </source>
</evidence>
<accession>A0A7G9R257</accession>
<dbReference type="EMBL" id="CP060712">
    <property type="protein sequence ID" value="QNN49682.1"/>
    <property type="molecule type" value="Genomic_DNA"/>
</dbReference>
<name>A0A7G9R257_9MICO</name>
<dbReference type="RefSeq" id="WP_166101695.1">
    <property type="nucleotide sequence ID" value="NZ_BMMY01000004.1"/>
</dbReference>
<organism evidence="1 2">
    <name type="scientific">Phycicoccus endophyticus</name>
    <dbReference type="NCBI Taxonomy" id="1690220"/>
    <lineage>
        <taxon>Bacteria</taxon>
        <taxon>Bacillati</taxon>
        <taxon>Actinomycetota</taxon>
        <taxon>Actinomycetes</taxon>
        <taxon>Micrococcales</taxon>
        <taxon>Intrasporangiaceae</taxon>
        <taxon>Phycicoccus</taxon>
    </lineage>
</organism>
<protein>
    <submittedName>
        <fullName evidence="1">Metal-dependent phosphohydrolase</fullName>
    </submittedName>
</protein>
<sequence length="218" mass="23766">MDSVEARWAADCRAALPEADATLVASAGADLARRWREPHRHYHGVTHLGEVLAAVDRLARAEHLGPEGRDAARLAAWFHDAVYSVTDPEGNERASADLAGHVLTGLGAEDVLVGRVGTLVLDTARHELPADPPDPARPVLHDADLWVLAAPVARFDAYCAQVRAEYAHLAAPVYAAGRTRVLRPLLARRHVFRTPYARGRWEPAARENLARELTRLAG</sequence>